<evidence type="ECO:0000313" key="1">
    <source>
        <dbReference type="EMBL" id="KLV09908.1"/>
    </source>
</evidence>
<dbReference type="PATRIC" id="fig|320778.3.peg.2083"/>
<reference evidence="1 2" key="1">
    <citation type="submission" date="2015-05" db="EMBL/GenBank/DDBJ databases">
        <title>Photobacterium galathea sp. nov.</title>
        <authorList>
            <person name="Machado H."/>
            <person name="Gram L."/>
        </authorList>
    </citation>
    <scope>NUCLEOTIDE SEQUENCE [LARGE SCALE GENOMIC DNA]</scope>
    <source>
        <strain evidence="1 2">DSM 22954</strain>
    </source>
</reference>
<organism evidence="1 2">
    <name type="scientific">Photobacterium ganghwense</name>
    <dbReference type="NCBI Taxonomy" id="320778"/>
    <lineage>
        <taxon>Bacteria</taxon>
        <taxon>Pseudomonadati</taxon>
        <taxon>Pseudomonadota</taxon>
        <taxon>Gammaproteobacteria</taxon>
        <taxon>Vibrionales</taxon>
        <taxon>Vibrionaceae</taxon>
        <taxon>Photobacterium</taxon>
    </lineage>
</organism>
<dbReference type="STRING" id="320778.ABT57_09550"/>
<dbReference type="EMBL" id="LDOU01000007">
    <property type="protein sequence ID" value="KLV09908.1"/>
    <property type="molecule type" value="Genomic_DNA"/>
</dbReference>
<name>A0A0J1HE65_9GAMM</name>
<keyword evidence="2" id="KW-1185">Reference proteome</keyword>
<dbReference type="Proteomes" id="UP000035909">
    <property type="component" value="Unassembled WGS sequence"/>
</dbReference>
<evidence type="ECO:0008006" key="3">
    <source>
        <dbReference type="Google" id="ProtNLM"/>
    </source>
</evidence>
<dbReference type="OrthoDB" id="112777at2"/>
<dbReference type="Gene3D" id="3.40.50.720">
    <property type="entry name" value="NAD(P)-binding Rossmann-like Domain"/>
    <property type="match status" value="1"/>
</dbReference>
<dbReference type="SUPFAM" id="SSF51735">
    <property type="entry name" value="NAD(P)-binding Rossmann-fold domains"/>
    <property type="match status" value="1"/>
</dbReference>
<comment type="caution">
    <text evidence="1">The sequence shown here is derived from an EMBL/GenBank/DDBJ whole genome shotgun (WGS) entry which is preliminary data.</text>
</comment>
<dbReference type="InterPro" id="IPR036291">
    <property type="entry name" value="NAD(P)-bd_dom_sf"/>
</dbReference>
<proteinExistence type="predicted"/>
<sequence>MKKALVLGAEQQMGNLLCQALNKHHWDVVAAISDHTQPVFLSDNLMIAEMAPDDHALMEQLVSESETVFLHLPDPCAGPLCSFSLDTLIELVARYQRHLVLTTNHYDIHHSMGNWLWQRKAPLPLHLPASLTARIQQAVATGASVSVVCFGYSLDDQFQRSFLGMLIKETSQKLILQSPSPYELCHYWTFLPDLAENLVHRLTEQPCQPTGLDVFFYRGYKANMQDIARCLALSSGKPVSVMPLHWPLFGLLALFSPLFRGFTKMRRFWQQGGQLAITGKLRGHPAMTHTPLELAMQHCWNKRRRPA</sequence>
<evidence type="ECO:0000313" key="2">
    <source>
        <dbReference type="Proteomes" id="UP000035909"/>
    </source>
</evidence>
<accession>A0A0J1HE65</accession>
<dbReference type="RefSeq" id="WP_047884997.1">
    <property type="nucleotide sequence ID" value="NZ_CP071326.1"/>
</dbReference>
<protein>
    <recommendedName>
        <fullName evidence="3">NAD(P)-binding domain-containing protein</fullName>
    </recommendedName>
</protein>
<gene>
    <name evidence="1" type="ORF">ABT57_09550</name>
</gene>
<dbReference type="AlphaFoldDB" id="A0A0J1HE65"/>